<keyword evidence="3" id="KW-1185">Reference proteome</keyword>
<name>A0ABW4PVH9_9MICO</name>
<gene>
    <name evidence="2" type="ORF">ACFSDA_01810</name>
</gene>
<evidence type="ECO:0000256" key="1">
    <source>
        <dbReference type="SAM" id="Phobius"/>
    </source>
</evidence>
<accession>A0ABW4PVH9</accession>
<evidence type="ECO:0000313" key="2">
    <source>
        <dbReference type="EMBL" id="MFD1833800.1"/>
    </source>
</evidence>
<dbReference type="InterPro" id="IPR025327">
    <property type="entry name" value="DUF4233"/>
</dbReference>
<dbReference type="EMBL" id="JBHUFL010000001">
    <property type="protein sequence ID" value="MFD1833800.1"/>
    <property type="molecule type" value="Genomic_DNA"/>
</dbReference>
<evidence type="ECO:0000313" key="3">
    <source>
        <dbReference type="Proteomes" id="UP001597280"/>
    </source>
</evidence>
<proteinExistence type="predicted"/>
<keyword evidence="1" id="KW-0472">Membrane</keyword>
<feature type="transmembrane region" description="Helical" evidence="1">
    <location>
        <begin position="58"/>
        <end position="78"/>
    </location>
</feature>
<dbReference type="Proteomes" id="UP001597280">
    <property type="component" value="Unassembled WGS sequence"/>
</dbReference>
<comment type="caution">
    <text evidence="2">The sequence shown here is derived from an EMBL/GenBank/DDBJ whole genome shotgun (WGS) entry which is preliminary data.</text>
</comment>
<dbReference type="Pfam" id="PF14017">
    <property type="entry name" value="DUF4233"/>
    <property type="match status" value="1"/>
</dbReference>
<sequence>MADRTAGAPRRSPLAALAPSGRAHGAQRMFAATTLTVEAVVVFFAVLVAHQLVPDERALTWTWGLLTVLALVACGGLLRRGAWPYLVGVALQVPVILLGLQVGLMWVVGTFFALLYVYGLFAGHRFDAEKDAVDARFLAERGADGAEDADR</sequence>
<protein>
    <submittedName>
        <fullName evidence="2">DUF4233 domain-containing protein</fullName>
    </submittedName>
</protein>
<feature type="transmembrane region" description="Helical" evidence="1">
    <location>
        <begin position="85"/>
        <end position="118"/>
    </location>
</feature>
<dbReference type="RefSeq" id="WP_343903417.1">
    <property type="nucleotide sequence ID" value="NZ_BAAAIS010000001.1"/>
</dbReference>
<organism evidence="2 3">
    <name type="scientific">Brachybacterium rhamnosum</name>
    <dbReference type="NCBI Taxonomy" id="173361"/>
    <lineage>
        <taxon>Bacteria</taxon>
        <taxon>Bacillati</taxon>
        <taxon>Actinomycetota</taxon>
        <taxon>Actinomycetes</taxon>
        <taxon>Micrococcales</taxon>
        <taxon>Dermabacteraceae</taxon>
        <taxon>Brachybacterium</taxon>
    </lineage>
</organism>
<keyword evidence="1" id="KW-1133">Transmembrane helix</keyword>
<keyword evidence="1" id="KW-0812">Transmembrane</keyword>
<feature type="transmembrane region" description="Helical" evidence="1">
    <location>
        <begin position="30"/>
        <end position="52"/>
    </location>
</feature>
<reference evidence="3" key="1">
    <citation type="journal article" date="2019" name="Int. J. Syst. Evol. Microbiol.">
        <title>The Global Catalogue of Microorganisms (GCM) 10K type strain sequencing project: providing services to taxonomists for standard genome sequencing and annotation.</title>
        <authorList>
            <consortium name="The Broad Institute Genomics Platform"/>
            <consortium name="The Broad Institute Genome Sequencing Center for Infectious Disease"/>
            <person name="Wu L."/>
            <person name="Ma J."/>
        </authorList>
    </citation>
    <scope>NUCLEOTIDE SEQUENCE [LARGE SCALE GENOMIC DNA]</scope>
    <source>
        <strain evidence="3">JCM 11650</strain>
    </source>
</reference>